<name>A0A9P8ZW61_9PEZI</name>
<feature type="region of interest" description="Disordered" evidence="1">
    <location>
        <begin position="39"/>
        <end position="89"/>
    </location>
</feature>
<dbReference type="Proteomes" id="UP000758603">
    <property type="component" value="Unassembled WGS sequence"/>
</dbReference>
<sequence>MVEVQRAPSLEGTLGNAMDATGVNRRLSNVRLAPIDESKAVASQQEARKEPAINDWKQSGFRKPRRAFSSNDYPLPSPGSSLPVSAAGSPALRSNEANSYFSLQPTASNSALSSIPGTPTESPNTAPNINVASALSSRYATAVSHPLAPRPELHGPQRSYSVMDYVPLPVLQRPGEKLQLVHLPPELHFAIFDFLDDLDSTCLGLTSRHFYYIHRRMRGTIPLSTRRDGPNDMEWIWRLAGPLIAKGHSEESAVNSVLPRGQVYCRKCGVSRCELHKHMQEWMGPGYEYCEVRQKFGPMAPADAKRNCYRSSPRHPHRCGRHTRQQRAVRLV</sequence>
<comment type="caution">
    <text evidence="2">The sequence shown here is derived from an EMBL/GenBank/DDBJ whole genome shotgun (WGS) entry which is preliminary data.</text>
</comment>
<evidence type="ECO:0008006" key="4">
    <source>
        <dbReference type="Google" id="ProtNLM"/>
    </source>
</evidence>
<dbReference type="EMBL" id="JAGPXC010000005">
    <property type="protein sequence ID" value="KAH6652652.1"/>
    <property type="molecule type" value="Genomic_DNA"/>
</dbReference>
<evidence type="ECO:0000313" key="3">
    <source>
        <dbReference type="Proteomes" id="UP000758603"/>
    </source>
</evidence>
<dbReference type="AlphaFoldDB" id="A0A9P8ZW61"/>
<evidence type="ECO:0000256" key="1">
    <source>
        <dbReference type="SAM" id="MobiDB-lite"/>
    </source>
</evidence>
<proteinExistence type="predicted"/>
<evidence type="ECO:0000313" key="2">
    <source>
        <dbReference type="EMBL" id="KAH6652652.1"/>
    </source>
</evidence>
<reference evidence="2" key="1">
    <citation type="journal article" date="2021" name="Nat. Commun.">
        <title>Genetic determinants of endophytism in the Arabidopsis root mycobiome.</title>
        <authorList>
            <person name="Mesny F."/>
            <person name="Miyauchi S."/>
            <person name="Thiergart T."/>
            <person name="Pickel B."/>
            <person name="Atanasova L."/>
            <person name="Karlsson M."/>
            <person name="Huettel B."/>
            <person name="Barry K.W."/>
            <person name="Haridas S."/>
            <person name="Chen C."/>
            <person name="Bauer D."/>
            <person name="Andreopoulos W."/>
            <person name="Pangilinan J."/>
            <person name="LaButti K."/>
            <person name="Riley R."/>
            <person name="Lipzen A."/>
            <person name="Clum A."/>
            <person name="Drula E."/>
            <person name="Henrissat B."/>
            <person name="Kohler A."/>
            <person name="Grigoriev I.V."/>
            <person name="Martin F.M."/>
            <person name="Hacquard S."/>
        </authorList>
    </citation>
    <scope>NUCLEOTIDE SEQUENCE</scope>
    <source>
        <strain evidence="2">MPI-SDFR-AT-0073</strain>
    </source>
</reference>
<dbReference type="OrthoDB" id="3445164at2759"/>
<organism evidence="2 3">
    <name type="scientific">Truncatella angustata</name>
    <dbReference type="NCBI Taxonomy" id="152316"/>
    <lineage>
        <taxon>Eukaryota</taxon>
        <taxon>Fungi</taxon>
        <taxon>Dikarya</taxon>
        <taxon>Ascomycota</taxon>
        <taxon>Pezizomycotina</taxon>
        <taxon>Sordariomycetes</taxon>
        <taxon>Xylariomycetidae</taxon>
        <taxon>Amphisphaeriales</taxon>
        <taxon>Sporocadaceae</taxon>
        <taxon>Truncatella</taxon>
    </lineage>
</organism>
<keyword evidence="3" id="KW-1185">Reference proteome</keyword>
<gene>
    <name evidence="2" type="ORF">BKA67DRAFT_536382</name>
</gene>
<feature type="compositionally biased region" description="Low complexity" evidence="1">
    <location>
        <begin position="78"/>
        <end position="89"/>
    </location>
</feature>
<feature type="region of interest" description="Disordered" evidence="1">
    <location>
        <begin position="108"/>
        <end position="128"/>
    </location>
</feature>
<dbReference type="SUPFAM" id="SSF81383">
    <property type="entry name" value="F-box domain"/>
    <property type="match status" value="1"/>
</dbReference>
<protein>
    <recommendedName>
        <fullName evidence="4">F-box domain-containing protein</fullName>
    </recommendedName>
</protein>
<accession>A0A9P8ZW61</accession>
<dbReference type="RefSeq" id="XP_045956929.1">
    <property type="nucleotide sequence ID" value="XM_046100142.1"/>
</dbReference>
<dbReference type="GeneID" id="70129034"/>
<dbReference type="InterPro" id="IPR036047">
    <property type="entry name" value="F-box-like_dom_sf"/>
</dbReference>